<evidence type="ECO:0000313" key="3">
    <source>
        <dbReference type="Proteomes" id="UP000800200"/>
    </source>
</evidence>
<organism evidence="2 3">
    <name type="scientific">Zopfia rhizophila CBS 207.26</name>
    <dbReference type="NCBI Taxonomy" id="1314779"/>
    <lineage>
        <taxon>Eukaryota</taxon>
        <taxon>Fungi</taxon>
        <taxon>Dikarya</taxon>
        <taxon>Ascomycota</taxon>
        <taxon>Pezizomycotina</taxon>
        <taxon>Dothideomycetes</taxon>
        <taxon>Dothideomycetes incertae sedis</taxon>
        <taxon>Zopfiaceae</taxon>
        <taxon>Zopfia</taxon>
    </lineage>
</organism>
<evidence type="ECO:0000256" key="1">
    <source>
        <dbReference type="SAM" id="MobiDB-lite"/>
    </source>
</evidence>
<feature type="region of interest" description="Disordered" evidence="1">
    <location>
        <begin position="102"/>
        <end position="128"/>
    </location>
</feature>
<reference evidence="2" key="1">
    <citation type="journal article" date="2020" name="Stud. Mycol.">
        <title>101 Dothideomycetes genomes: a test case for predicting lifestyles and emergence of pathogens.</title>
        <authorList>
            <person name="Haridas S."/>
            <person name="Albert R."/>
            <person name="Binder M."/>
            <person name="Bloem J."/>
            <person name="Labutti K."/>
            <person name="Salamov A."/>
            <person name="Andreopoulos B."/>
            <person name="Baker S."/>
            <person name="Barry K."/>
            <person name="Bills G."/>
            <person name="Bluhm B."/>
            <person name="Cannon C."/>
            <person name="Castanera R."/>
            <person name="Culley D."/>
            <person name="Daum C."/>
            <person name="Ezra D."/>
            <person name="Gonzalez J."/>
            <person name="Henrissat B."/>
            <person name="Kuo A."/>
            <person name="Liang C."/>
            <person name="Lipzen A."/>
            <person name="Lutzoni F."/>
            <person name="Magnuson J."/>
            <person name="Mondo S."/>
            <person name="Nolan M."/>
            <person name="Ohm R."/>
            <person name="Pangilinan J."/>
            <person name="Park H.-J."/>
            <person name="Ramirez L."/>
            <person name="Alfaro M."/>
            <person name="Sun H."/>
            <person name="Tritt A."/>
            <person name="Yoshinaga Y."/>
            <person name="Zwiers L.-H."/>
            <person name="Turgeon B."/>
            <person name="Goodwin S."/>
            <person name="Spatafora J."/>
            <person name="Crous P."/>
            <person name="Grigoriev I."/>
        </authorList>
    </citation>
    <scope>NUCLEOTIDE SEQUENCE</scope>
    <source>
        <strain evidence="2">CBS 207.26</strain>
    </source>
</reference>
<dbReference type="OrthoDB" id="674604at2759"/>
<dbReference type="Gene3D" id="3.40.50.300">
    <property type="entry name" value="P-loop containing nucleotide triphosphate hydrolases"/>
    <property type="match status" value="1"/>
</dbReference>
<gene>
    <name evidence="2" type="ORF">K469DRAFT_755150</name>
</gene>
<keyword evidence="3" id="KW-1185">Reference proteome</keyword>
<proteinExistence type="predicted"/>
<evidence type="ECO:0000313" key="2">
    <source>
        <dbReference type="EMBL" id="KAF2177339.1"/>
    </source>
</evidence>
<dbReference type="Proteomes" id="UP000800200">
    <property type="component" value="Unassembled WGS sequence"/>
</dbReference>
<name>A0A6A6DGH5_9PEZI</name>
<dbReference type="EMBL" id="ML994689">
    <property type="protein sequence ID" value="KAF2177339.1"/>
    <property type="molecule type" value="Genomic_DNA"/>
</dbReference>
<accession>A0A6A6DGH5</accession>
<protein>
    <submittedName>
        <fullName evidence="2">Uncharacterized protein</fullName>
    </submittedName>
</protein>
<dbReference type="InterPro" id="IPR027417">
    <property type="entry name" value="P-loop_NTPase"/>
</dbReference>
<sequence>MFMGTPHQDSSGMALSKLIVNIASVFMAGDGRLLQHLERDSELLQQQLDSIGRSCAAAAKTTRFSLEIRRVPGAADAEPIAIHARHTKGAARLHNLTLQFGRPIGGGSRTGDNDRTPQSYPHSKTAKFGSKLDNGYKTVSDHTRLITANAGDAVSPRWDTEGRVNAARSNAPIESFNIRFGVRGALGVEHFFSRSEELDRIHKELRNNGSHETVVVHGLGSMGTTQLALPYAKRHRDE</sequence>
<dbReference type="AlphaFoldDB" id="A0A6A6DGH5"/>